<proteinExistence type="predicted"/>
<dbReference type="PANTHER" id="PTHR12475">
    <property type="match status" value="1"/>
</dbReference>
<reference evidence="2 3" key="1">
    <citation type="submission" date="2010-05" db="EMBL/GenBank/DDBJ databases">
        <title>The Genome Sequence of Thecamonas trahens ATCC 50062.</title>
        <authorList>
            <consortium name="The Broad Institute Genome Sequencing Platform"/>
            <person name="Russ C."/>
            <person name="Cuomo C."/>
            <person name="Shea T."/>
            <person name="Young S.K."/>
            <person name="Zeng Q."/>
            <person name="Koehrsen M."/>
            <person name="Haas B."/>
            <person name="Borodovsky M."/>
            <person name="Guigo R."/>
            <person name="Alvarado L."/>
            <person name="Berlin A."/>
            <person name="Bochicchio J."/>
            <person name="Borenstein D."/>
            <person name="Chapman S."/>
            <person name="Chen Z."/>
            <person name="Freedman E."/>
            <person name="Gellesch M."/>
            <person name="Goldberg J."/>
            <person name="Griggs A."/>
            <person name="Gujja S."/>
            <person name="Heilman E."/>
            <person name="Heiman D."/>
            <person name="Hepburn T."/>
            <person name="Howarth C."/>
            <person name="Jen D."/>
            <person name="Larson L."/>
            <person name="Mehta T."/>
            <person name="Park D."/>
            <person name="Pearson M."/>
            <person name="Roberts A."/>
            <person name="Saif S."/>
            <person name="Shenoy N."/>
            <person name="Sisk P."/>
            <person name="Stolte C."/>
            <person name="Sykes S."/>
            <person name="Thomson T."/>
            <person name="Walk T."/>
            <person name="White J."/>
            <person name="Yandava C."/>
            <person name="Burger G."/>
            <person name="Gray M.W."/>
            <person name="Holland P.W.H."/>
            <person name="King N."/>
            <person name="Lang F.B.F."/>
            <person name="Roger A.J."/>
            <person name="Ruiz-Trillo I."/>
            <person name="Lander E."/>
            <person name="Nusbaum C."/>
        </authorList>
    </citation>
    <scope>NUCLEOTIDE SEQUENCE [LARGE SCALE GENOMIC DNA]</scope>
    <source>
        <strain evidence="2 3">ATCC 50062</strain>
    </source>
</reference>
<dbReference type="PANTHER" id="PTHR12475:SF4">
    <property type="entry name" value="PROTEIN THEM6"/>
    <property type="match status" value="1"/>
</dbReference>
<keyword evidence="3" id="KW-1185">Reference proteome</keyword>
<name>A0A0L0DEL2_THETB</name>
<dbReference type="CDD" id="cd00586">
    <property type="entry name" value="4HBT"/>
    <property type="match status" value="1"/>
</dbReference>
<accession>A0A0L0DEL2</accession>
<dbReference type="RefSeq" id="XP_013762535.1">
    <property type="nucleotide sequence ID" value="XM_013907081.1"/>
</dbReference>
<dbReference type="OMA" id="VFIEAWF"/>
<gene>
    <name evidence="2" type="ORF">AMSG_00815</name>
</gene>
<dbReference type="GeneID" id="25560596"/>
<dbReference type="Pfam" id="PF13279">
    <property type="entry name" value="4HBT_2"/>
    <property type="match status" value="1"/>
</dbReference>
<dbReference type="eggNOG" id="KOG4366">
    <property type="taxonomic scope" value="Eukaryota"/>
</dbReference>
<evidence type="ECO:0000313" key="3">
    <source>
        <dbReference type="Proteomes" id="UP000054408"/>
    </source>
</evidence>
<keyword evidence="1" id="KW-1133">Transmembrane helix</keyword>
<dbReference type="OrthoDB" id="265761at2759"/>
<dbReference type="SUPFAM" id="SSF54637">
    <property type="entry name" value="Thioesterase/thiol ester dehydrase-isomerase"/>
    <property type="match status" value="1"/>
</dbReference>
<dbReference type="InterPro" id="IPR029069">
    <property type="entry name" value="HotDog_dom_sf"/>
</dbReference>
<dbReference type="InterPro" id="IPR051490">
    <property type="entry name" value="THEM6_lcsJ_thioesterase"/>
</dbReference>
<sequence>MLDYLPSTWLGWALVLIAAINVTGLPLAFHIRLLLTVAWQFRNGRIPDVLEGVRLPLRVWPSECDINLHMNNASYNLVADMGRYAFAVGTGMWAKSRADGFYLANGGVSLRFKRELKPLAAYTHITRLHSFDGKWMYLEHRFEAPNSGKVHAFGYSRFVAKKGRDDVPPATLLRELGYADAVDVVSALTASKAPHASLGALADSIDDALYDVAGRWSR</sequence>
<evidence type="ECO:0000256" key="1">
    <source>
        <dbReference type="SAM" id="Phobius"/>
    </source>
</evidence>
<keyword evidence="1" id="KW-0472">Membrane</keyword>
<protein>
    <submittedName>
        <fullName evidence="2">Thioesterase superfamily protein</fullName>
    </submittedName>
</protein>
<feature type="transmembrane region" description="Helical" evidence="1">
    <location>
        <begin position="12"/>
        <end position="35"/>
    </location>
</feature>
<evidence type="ECO:0000313" key="2">
    <source>
        <dbReference type="EMBL" id="KNC50655.1"/>
    </source>
</evidence>
<dbReference type="AlphaFoldDB" id="A0A0L0DEL2"/>
<dbReference type="Proteomes" id="UP000054408">
    <property type="component" value="Unassembled WGS sequence"/>
</dbReference>
<organism evidence="2 3">
    <name type="scientific">Thecamonas trahens ATCC 50062</name>
    <dbReference type="NCBI Taxonomy" id="461836"/>
    <lineage>
        <taxon>Eukaryota</taxon>
        <taxon>Apusozoa</taxon>
        <taxon>Apusomonadida</taxon>
        <taxon>Apusomonadidae</taxon>
        <taxon>Thecamonas</taxon>
    </lineage>
</organism>
<dbReference type="Gene3D" id="3.10.129.10">
    <property type="entry name" value="Hotdog Thioesterase"/>
    <property type="match status" value="1"/>
</dbReference>
<keyword evidence="1" id="KW-0812">Transmembrane</keyword>
<dbReference type="EMBL" id="GL349435">
    <property type="protein sequence ID" value="KNC50655.1"/>
    <property type="molecule type" value="Genomic_DNA"/>
</dbReference>